<proteinExistence type="predicted"/>
<sequence>MLTERAESWRIRVSSTGCFELLTRKTAYFALFMREIPMFIFISLLRFLYGNNFTLPLSRSRVLSLLYSLTVCLKKYLFICSSFFSFTCALRKTPLA</sequence>
<dbReference type="AlphaFoldDB" id="A0A915A2M7"/>
<dbReference type="Proteomes" id="UP000887569">
    <property type="component" value="Unplaced"/>
</dbReference>
<dbReference type="WBParaSite" id="PgE242_g001_t04">
    <property type="protein sequence ID" value="PgE242_g001_t04"/>
    <property type="gene ID" value="PgE242_g001"/>
</dbReference>
<evidence type="ECO:0000313" key="4">
    <source>
        <dbReference type="WBParaSite" id="PgE242_g001_t04"/>
    </source>
</evidence>
<dbReference type="WBParaSite" id="PgE242_g001_t08">
    <property type="protein sequence ID" value="PgE242_g001_t08"/>
    <property type="gene ID" value="PgE242_g001"/>
</dbReference>
<keyword evidence="1" id="KW-0812">Transmembrane</keyword>
<organism evidence="2 3">
    <name type="scientific">Parascaris univalens</name>
    <name type="common">Nematode worm</name>
    <dbReference type="NCBI Taxonomy" id="6257"/>
    <lineage>
        <taxon>Eukaryota</taxon>
        <taxon>Metazoa</taxon>
        <taxon>Ecdysozoa</taxon>
        <taxon>Nematoda</taxon>
        <taxon>Chromadorea</taxon>
        <taxon>Rhabditida</taxon>
        <taxon>Spirurina</taxon>
        <taxon>Ascaridomorpha</taxon>
        <taxon>Ascaridoidea</taxon>
        <taxon>Ascarididae</taxon>
        <taxon>Parascaris</taxon>
    </lineage>
</organism>
<evidence type="ECO:0000313" key="2">
    <source>
        <dbReference type="Proteomes" id="UP000887569"/>
    </source>
</evidence>
<feature type="transmembrane region" description="Helical" evidence="1">
    <location>
        <begin position="27"/>
        <end position="45"/>
    </location>
</feature>
<feature type="transmembrane region" description="Helical" evidence="1">
    <location>
        <begin position="65"/>
        <end position="90"/>
    </location>
</feature>
<keyword evidence="1" id="KW-1133">Transmembrane helix</keyword>
<name>A0A915A2M7_PARUN</name>
<dbReference type="WBParaSite" id="PgE242_g001_t02">
    <property type="protein sequence ID" value="PgE242_g001_t02"/>
    <property type="gene ID" value="PgE242_g001"/>
</dbReference>
<dbReference type="WBParaSite" id="PgE242_g001_t06">
    <property type="protein sequence ID" value="PgE242_g001_t06"/>
    <property type="gene ID" value="PgE242_g001"/>
</dbReference>
<keyword evidence="1" id="KW-0472">Membrane</keyword>
<evidence type="ECO:0000313" key="3">
    <source>
        <dbReference type="WBParaSite" id="PgE242_g001_t02"/>
    </source>
</evidence>
<accession>A0A915A2M7</accession>
<reference evidence="3 4" key="1">
    <citation type="submission" date="2022-11" db="UniProtKB">
        <authorList>
            <consortium name="WormBaseParasite"/>
        </authorList>
    </citation>
    <scope>IDENTIFICATION</scope>
</reference>
<keyword evidence="2" id="KW-1185">Reference proteome</keyword>
<evidence type="ECO:0000256" key="1">
    <source>
        <dbReference type="SAM" id="Phobius"/>
    </source>
</evidence>
<protein>
    <submittedName>
        <fullName evidence="3 4">Uncharacterized protein</fullName>
    </submittedName>
</protein>